<evidence type="ECO:0000313" key="14">
    <source>
        <dbReference type="EMBL" id="CAG8589566.1"/>
    </source>
</evidence>
<dbReference type="InterPro" id="IPR001060">
    <property type="entry name" value="FCH_dom"/>
</dbReference>
<keyword evidence="3" id="KW-0862">Zinc</keyword>
<dbReference type="GO" id="GO:0030036">
    <property type="term" value="P:actin cytoskeleton organization"/>
    <property type="evidence" value="ECO:0007669"/>
    <property type="project" value="UniProtKB-ARBA"/>
</dbReference>
<evidence type="ECO:0000256" key="3">
    <source>
        <dbReference type="ARBA" id="ARBA00022833"/>
    </source>
</evidence>
<dbReference type="OrthoDB" id="8783038at2759"/>
<dbReference type="PROSITE" id="PS51741">
    <property type="entry name" value="F_BAR"/>
    <property type="match status" value="1"/>
</dbReference>
<dbReference type="Pfam" id="PF00130">
    <property type="entry name" value="C1_1"/>
    <property type="match status" value="1"/>
</dbReference>
<dbReference type="InterPro" id="IPR031160">
    <property type="entry name" value="F_BAR_dom"/>
</dbReference>
<dbReference type="InterPro" id="IPR046349">
    <property type="entry name" value="C1-like_sf"/>
</dbReference>
<keyword evidence="2" id="KW-0479">Metal-binding</keyword>
<dbReference type="PROSITE" id="PS50002">
    <property type="entry name" value="SH3"/>
    <property type="match status" value="2"/>
</dbReference>
<evidence type="ECO:0000256" key="7">
    <source>
        <dbReference type="ARBA" id="ARBA00074946"/>
    </source>
</evidence>
<dbReference type="InterPro" id="IPR057870">
    <property type="entry name" value="HR1_TOCA"/>
</dbReference>
<dbReference type="InterPro" id="IPR002219">
    <property type="entry name" value="PKC_DAG/PE"/>
</dbReference>
<dbReference type="SMART" id="SM00326">
    <property type="entry name" value="SH3"/>
    <property type="match status" value="2"/>
</dbReference>
<comment type="function">
    <text evidence="5">Plays a role in endocytosis and trafficking to the vacuole. Functions with type I myosins to restore polarity of the actin cytoskeleton after NaCl stress.</text>
</comment>
<dbReference type="InterPro" id="IPR027267">
    <property type="entry name" value="AH/BAR_dom_sf"/>
</dbReference>
<dbReference type="SUPFAM" id="SSF103657">
    <property type="entry name" value="BAR/IMD domain-like"/>
    <property type="match status" value="1"/>
</dbReference>
<evidence type="ECO:0000256" key="8">
    <source>
        <dbReference type="PROSITE-ProRule" id="PRU00192"/>
    </source>
</evidence>
<sequence length="645" mass="72572">MSFGSELKDQISIVNQFVQNGIQFLGEFRDFIKERAAIEKEYASKLEAFAKKHTVKKDRKVIGLSVGDATGSPRDPEYDASTESSTFVKAWAVILQETENIAKDRAEFSEKLSTIIFDEIKSLILKQEEARKKARQFIRHSAFAAKLASDRDKIYAEKQKAKANYDERCTEVLQAQQKLDKAQDEKTLEKLRKEHQHDIIERNISKNFYLLALRVANAQKKKHCLTDLPAILDHMQELNESRVRAVKYIWDEYVDFEVSALSNSEQHLEVIKQALEEVDEAADSELFIKFNKRDWQEPPDFDFESSHNADDNEDLQVDDISHVYLSNKLVRARKQLASINATIDIKERDIEGMQSLQEAYSTNANLGDADTVIENMLEYIREVTVLRTMQTNYETEINAIIEAIGDVGPDQIPHEFKTAAFTIPAKCDLCAMNVWGLKQGLACKNCGYNCHAKCEMKVPLNCTKEMGKINRGPIASMSFVGTTSSYGTVSDDARSSSSSPNTSSAPAETHRAVVLYSYTPRNADELHVSKGDIVTVIYTLDDSGWVMVSSNGNEGLVPASYIDMDVEDSVPASYTVDETETTITAVGDFVRAIYDWVAQSADEISFNENDIIEVTSRDAGEGWFEGIISGKRGHFPANYVEDYNT</sequence>
<dbReference type="Pfam" id="PF25610">
    <property type="entry name" value="HR1_TOCA"/>
    <property type="match status" value="1"/>
</dbReference>
<dbReference type="PROSITE" id="PS50081">
    <property type="entry name" value="ZF_DAG_PE_2"/>
    <property type="match status" value="1"/>
</dbReference>
<comment type="similarity">
    <text evidence="6">Belongs to the BZZ1 family.</text>
</comment>
<evidence type="ECO:0000256" key="4">
    <source>
        <dbReference type="ARBA" id="ARBA00023054"/>
    </source>
</evidence>
<dbReference type="Pfam" id="PF00611">
    <property type="entry name" value="FCH"/>
    <property type="match status" value="1"/>
</dbReference>
<dbReference type="Gene3D" id="3.30.60.20">
    <property type="match status" value="1"/>
</dbReference>
<keyword evidence="4 9" id="KW-0175">Coiled coil</keyword>
<name>A0A9N9C6P2_9GLOM</name>
<feature type="domain" description="F-BAR" evidence="13">
    <location>
        <begin position="1"/>
        <end position="283"/>
    </location>
</feature>
<organism evidence="14 15">
    <name type="scientific">Paraglomus brasilianum</name>
    <dbReference type="NCBI Taxonomy" id="144538"/>
    <lineage>
        <taxon>Eukaryota</taxon>
        <taxon>Fungi</taxon>
        <taxon>Fungi incertae sedis</taxon>
        <taxon>Mucoromycota</taxon>
        <taxon>Glomeromycotina</taxon>
        <taxon>Glomeromycetes</taxon>
        <taxon>Paraglomerales</taxon>
        <taxon>Paraglomeraceae</taxon>
        <taxon>Paraglomus</taxon>
    </lineage>
</organism>
<dbReference type="InterPro" id="IPR001452">
    <property type="entry name" value="SH3_domain"/>
</dbReference>
<evidence type="ECO:0000259" key="11">
    <source>
        <dbReference type="PROSITE" id="PS50002"/>
    </source>
</evidence>
<evidence type="ECO:0000259" key="13">
    <source>
        <dbReference type="PROSITE" id="PS51741"/>
    </source>
</evidence>
<evidence type="ECO:0000313" key="15">
    <source>
        <dbReference type="Proteomes" id="UP000789739"/>
    </source>
</evidence>
<protein>
    <recommendedName>
        <fullName evidence="7">Protein BZZ1</fullName>
    </recommendedName>
</protein>
<evidence type="ECO:0000259" key="12">
    <source>
        <dbReference type="PROSITE" id="PS50081"/>
    </source>
</evidence>
<dbReference type="PRINTS" id="PR00452">
    <property type="entry name" value="SH3DOMAIN"/>
</dbReference>
<keyword evidence="1 8" id="KW-0728">SH3 domain</keyword>
<keyword evidence="15" id="KW-1185">Reference proteome</keyword>
<dbReference type="CDD" id="cd20824">
    <property type="entry name" value="C1_SpBZZ1-like"/>
    <property type="match status" value="1"/>
</dbReference>
<evidence type="ECO:0000256" key="2">
    <source>
        <dbReference type="ARBA" id="ARBA00022723"/>
    </source>
</evidence>
<evidence type="ECO:0000256" key="5">
    <source>
        <dbReference type="ARBA" id="ARBA00054085"/>
    </source>
</evidence>
<reference evidence="14" key="1">
    <citation type="submission" date="2021-06" db="EMBL/GenBank/DDBJ databases">
        <authorList>
            <person name="Kallberg Y."/>
            <person name="Tangrot J."/>
            <person name="Rosling A."/>
        </authorList>
    </citation>
    <scope>NUCLEOTIDE SEQUENCE</scope>
    <source>
        <strain evidence="14">BR232B</strain>
    </source>
</reference>
<dbReference type="SUPFAM" id="SSF50044">
    <property type="entry name" value="SH3-domain"/>
    <property type="match status" value="2"/>
</dbReference>
<feature type="domain" description="SH3" evidence="11">
    <location>
        <begin position="507"/>
        <end position="567"/>
    </location>
</feature>
<dbReference type="GO" id="GO:0030864">
    <property type="term" value="C:cortical actin cytoskeleton"/>
    <property type="evidence" value="ECO:0007669"/>
    <property type="project" value="UniProtKB-ARBA"/>
</dbReference>
<dbReference type="GO" id="GO:0030833">
    <property type="term" value="P:regulation of actin filament polymerization"/>
    <property type="evidence" value="ECO:0007669"/>
    <property type="project" value="TreeGrafter"/>
</dbReference>
<dbReference type="EMBL" id="CAJVPI010001020">
    <property type="protein sequence ID" value="CAG8589566.1"/>
    <property type="molecule type" value="Genomic_DNA"/>
</dbReference>
<dbReference type="SUPFAM" id="SSF57889">
    <property type="entry name" value="Cysteine-rich domain"/>
    <property type="match status" value="1"/>
</dbReference>
<dbReference type="GO" id="GO:0046872">
    <property type="term" value="F:metal ion binding"/>
    <property type="evidence" value="ECO:0007669"/>
    <property type="project" value="UniProtKB-KW"/>
</dbReference>
<dbReference type="PROSITE" id="PS00479">
    <property type="entry name" value="ZF_DAG_PE_1"/>
    <property type="match status" value="1"/>
</dbReference>
<feature type="domain" description="SH3" evidence="11">
    <location>
        <begin position="585"/>
        <end position="645"/>
    </location>
</feature>
<dbReference type="AlphaFoldDB" id="A0A9N9C6P2"/>
<dbReference type="PANTHER" id="PTHR15735:SF21">
    <property type="entry name" value="PROTEIN NERVOUS WRECK"/>
    <property type="match status" value="1"/>
</dbReference>
<dbReference type="SMART" id="SM00109">
    <property type="entry name" value="C1"/>
    <property type="match status" value="1"/>
</dbReference>
<evidence type="ECO:0000256" key="10">
    <source>
        <dbReference type="SAM" id="Coils"/>
    </source>
</evidence>
<feature type="domain" description="Phorbol-ester/DAG-type" evidence="12">
    <location>
        <begin position="413"/>
        <end position="462"/>
    </location>
</feature>
<dbReference type="PANTHER" id="PTHR15735">
    <property type="entry name" value="FCH AND DOUBLE SH3 DOMAINS PROTEIN"/>
    <property type="match status" value="1"/>
</dbReference>
<dbReference type="Proteomes" id="UP000789739">
    <property type="component" value="Unassembled WGS sequence"/>
</dbReference>
<evidence type="ECO:0000256" key="9">
    <source>
        <dbReference type="PROSITE-ProRule" id="PRU01077"/>
    </source>
</evidence>
<evidence type="ECO:0000256" key="1">
    <source>
        <dbReference type="ARBA" id="ARBA00022443"/>
    </source>
</evidence>
<dbReference type="InterPro" id="IPR036028">
    <property type="entry name" value="SH3-like_dom_sf"/>
</dbReference>
<dbReference type="SMART" id="SM00055">
    <property type="entry name" value="FCH"/>
    <property type="match status" value="1"/>
</dbReference>
<dbReference type="Gene3D" id="6.10.140.470">
    <property type="match status" value="1"/>
</dbReference>
<dbReference type="FunFam" id="1.20.1270.60:FF:000060">
    <property type="entry name" value="Actin polymerization protein Bzz1"/>
    <property type="match status" value="1"/>
</dbReference>
<dbReference type="Gene3D" id="2.30.30.40">
    <property type="entry name" value="SH3 Domains"/>
    <property type="match status" value="2"/>
</dbReference>
<feature type="coiled-coil region" evidence="10">
    <location>
        <begin position="165"/>
        <end position="194"/>
    </location>
</feature>
<gene>
    <name evidence="14" type="ORF">PBRASI_LOCUS7053</name>
</gene>
<proteinExistence type="inferred from homology"/>
<dbReference type="Gene3D" id="1.20.1270.60">
    <property type="entry name" value="Arfaptin homology (AH) domain/BAR domain"/>
    <property type="match status" value="1"/>
</dbReference>
<accession>A0A9N9C6P2</accession>
<dbReference type="FunFam" id="2.30.30.40:FF:000072">
    <property type="entry name" value="Unconventional Myosin IB"/>
    <property type="match status" value="1"/>
</dbReference>
<comment type="caution">
    <text evidence="14">The sequence shown here is derived from an EMBL/GenBank/DDBJ whole genome shotgun (WGS) entry which is preliminary data.</text>
</comment>
<dbReference type="Pfam" id="PF14604">
    <property type="entry name" value="SH3_9"/>
    <property type="match status" value="2"/>
</dbReference>
<evidence type="ECO:0000256" key="6">
    <source>
        <dbReference type="ARBA" id="ARBA00061387"/>
    </source>
</evidence>